<evidence type="ECO:0000313" key="2">
    <source>
        <dbReference type="Proteomes" id="UP000267430"/>
    </source>
</evidence>
<dbReference type="AlphaFoldDB" id="A0A433HKP5"/>
<evidence type="ECO:0000313" key="1">
    <source>
        <dbReference type="EMBL" id="RUQ28970.1"/>
    </source>
</evidence>
<sequence length="257" mass="29137">MFVTTAGRTDSELIAQARKAAGDLHVPFIPRFKRSVAEMQKIYSGDCLVVGRQRLDLYKMNHNEPFFFHPNVAMLRIKRLLKGEEDPYIFTAGIETGSSVLDCTLGLGADAIVASFVAGEYGTVEGIEESPLLSYVVKRGLEEWQSGNEIIDHALRRVKVRPSNHLDVLKSCSDANFDVVYFDPMFEKSITESDGLRSLTHFASGHDLSEEIIEEAKRVAGRRVVLKDHFRSRRFTKFDFRVIVRKTSKFHFGYIDV</sequence>
<proteinExistence type="predicted"/>
<dbReference type="InterPro" id="IPR007536">
    <property type="entry name" value="16SrRNA_methylTrfase_J"/>
</dbReference>
<comment type="caution">
    <text evidence="1">The sequence shown here is derived from an EMBL/GenBank/DDBJ whole genome shotgun (WGS) entry which is preliminary data.</text>
</comment>
<dbReference type="Proteomes" id="UP000267430">
    <property type="component" value="Unassembled WGS sequence"/>
</dbReference>
<keyword evidence="2" id="KW-1185">Reference proteome</keyword>
<dbReference type="GO" id="GO:0008990">
    <property type="term" value="F:rRNA (guanine-N2-)-methyltransferase activity"/>
    <property type="evidence" value="ECO:0007669"/>
    <property type="project" value="InterPro"/>
</dbReference>
<dbReference type="InterPro" id="IPR029063">
    <property type="entry name" value="SAM-dependent_MTases_sf"/>
</dbReference>
<gene>
    <name evidence="1" type="ORF">ELQ35_10975</name>
</gene>
<dbReference type="RefSeq" id="WP_126864888.1">
    <property type="nucleotide sequence ID" value="NZ_JAUSTX010000002.1"/>
</dbReference>
<dbReference type="PANTHER" id="PTHR36112">
    <property type="entry name" value="RIBOSOMAL RNA SMALL SUBUNIT METHYLTRANSFERASE J"/>
    <property type="match status" value="1"/>
</dbReference>
<dbReference type="Pfam" id="PF04445">
    <property type="entry name" value="SAM_MT"/>
    <property type="match status" value="1"/>
</dbReference>
<dbReference type="SUPFAM" id="SSF53335">
    <property type="entry name" value="S-adenosyl-L-methionine-dependent methyltransferases"/>
    <property type="match status" value="1"/>
</dbReference>
<organism evidence="1 2">
    <name type="scientific">Peribacillus cavernae</name>
    <dbReference type="NCBI Taxonomy" id="1674310"/>
    <lineage>
        <taxon>Bacteria</taxon>
        <taxon>Bacillati</taxon>
        <taxon>Bacillota</taxon>
        <taxon>Bacilli</taxon>
        <taxon>Bacillales</taxon>
        <taxon>Bacillaceae</taxon>
        <taxon>Peribacillus</taxon>
    </lineage>
</organism>
<protein>
    <recommendedName>
        <fullName evidence="3">Protein-L-IsoD(D-D) O-methyltransferase</fullName>
    </recommendedName>
</protein>
<evidence type="ECO:0008006" key="3">
    <source>
        <dbReference type="Google" id="ProtNLM"/>
    </source>
</evidence>
<dbReference type="PANTHER" id="PTHR36112:SF1">
    <property type="entry name" value="RIBOSOMAL RNA SMALL SUBUNIT METHYLTRANSFERASE J"/>
    <property type="match status" value="1"/>
</dbReference>
<dbReference type="OrthoDB" id="1653798at2"/>
<name>A0A433HKP5_9BACI</name>
<reference evidence="1 2" key="1">
    <citation type="submission" date="2018-12" db="EMBL/GenBank/DDBJ databases">
        <title>Bacillus chawlae sp. nov., Bacillus glennii sp. nov., and Bacillus saganii sp. nov. Isolated from the Vehicle Assembly Building at Kennedy Space Center where the Viking Spacecraft were Assembled.</title>
        <authorList>
            <person name="Seuylemezian A."/>
            <person name="Vaishampayan P."/>
        </authorList>
    </citation>
    <scope>NUCLEOTIDE SEQUENCE [LARGE SCALE GENOMIC DNA]</scope>
    <source>
        <strain evidence="1 2">L5</strain>
    </source>
</reference>
<dbReference type="Gene3D" id="3.40.50.150">
    <property type="entry name" value="Vaccinia Virus protein VP39"/>
    <property type="match status" value="1"/>
</dbReference>
<dbReference type="EMBL" id="RYZZ01000013">
    <property type="protein sequence ID" value="RUQ28970.1"/>
    <property type="molecule type" value="Genomic_DNA"/>
</dbReference>
<accession>A0A433HKP5</accession>